<proteinExistence type="predicted"/>
<protein>
    <submittedName>
        <fullName evidence="2">Uncharacterized protein</fullName>
    </submittedName>
</protein>
<evidence type="ECO:0000313" key="3">
    <source>
        <dbReference type="Proteomes" id="UP001596368"/>
    </source>
</evidence>
<gene>
    <name evidence="2" type="ORF">ACFQRB_17260</name>
</gene>
<dbReference type="AlphaFoldDB" id="A0ABD5XRN7"/>
<feature type="compositionally biased region" description="Low complexity" evidence="1">
    <location>
        <begin position="40"/>
        <end position="53"/>
    </location>
</feature>
<comment type="caution">
    <text evidence="2">The sequence shown here is derived from an EMBL/GenBank/DDBJ whole genome shotgun (WGS) entry which is preliminary data.</text>
</comment>
<name>A0ABD5XRN7_9EURY</name>
<dbReference type="EMBL" id="JBHSZG010000002">
    <property type="protein sequence ID" value="MFC7137738.1"/>
    <property type="molecule type" value="Genomic_DNA"/>
</dbReference>
<sequence length="53" mass="5852">MYHTGDGWMQTTLAFWREILDHRARAVDAPVDTAGDTARRPSTPAAPATPEGW</sequence>
<organism evidence="2 3">
    <name type="scientific">Halobaculum litoreum</name>
    <dbReference type="NCBI Taxonomy" id="3031998"/>
    <lineage>
        <taxon>Archaea</taxon>
        <taxon>Methanobacteriati</taxon>
        <taxon>Methanobacteriota</taxon>
        <taxon>Stenosarchaea group</taxon>
        <taxon>Halobacteria</taxon>
        <taxon>Halobacteriales</taxon>
        <taxon>Haloferacaceae</taxon>
        <taxon>Halobaculum</taxon>
    </lineage>
</organism>
<evidence type="ECO:0000256" key="1">
    <source>
        <dbReference type="SAM" id="MobiDB-lite"/>
    </source>
</evidence>
<accession>A0ABD5XRN7</accession>
<feature type="region of interest" description="Disordered" evidence="1">
    <location>
        <begin position="29"/>
        <end position="53"/>
    </location>
</feature>
<dbReference type="Proteomes" id="UP001596368">
    <property type="component" value="Unassembled WGS sequence"/>
</dbReference>
<evidence type="ECO:0000313" key="2">
    <source>
        <dbReference type="EMBL" id="MFC7137738.1"/>
    </source>
</evidence>
<reference evidence="2 3" key="1">
    <citation type="journal article" date="2019" name="Int. J. Syst. Evol. Microbiol.">
        <title>The Global Catalogue of Microorganisms (GCM) 10K type strain sequencing project: providing services to taxonomists for standard genome sequencing and annotation.</title>
        <authorList>
            <consortium name="The Broad Institute Genomics Platform"/>
            <consortium name="The Broad Institute Genome Sequencing Center for Infectious Disease"/>
            <person name="Wu L."/>
            <person name="Ma J."/>
        </authorList>
    </citation>
    <scope>NUCLEOTIDE SEQUENCE [LARGE SCALE GENOMIC DNA]</scope>
    <source>
        <strain evidence="2 3">DT92</strain>
    </source>
</reference>
<keyword evidence="3" id="KW-1185">Reference proteome</keyword>